<dbReference type="InterPro" id="IPR013249">
    <property type="entry name" value="RNA_pol_sigma70_r4_t2"/>
</dbReference>
<evidence type="ECO:0000313" key="7">
    <source>
        <dbReference type="EMBL" id="SPJ32414.1"/>
    </source>
</evidence>
<dbReference type="GO" id="GO:0003677">
    <property type="term" value="F:DNA binding"/>
    <property type="evidence" value="ECO:0007669"/>
    <property type="project" value="InterPro"/>
</dbReference>
<dbReference type="InterPro" id="IPR036388">
    <property type="entry name" value="WH-like_DNA-bd_sf"/>
</dbReference>
<evidence type="ECO:0000259" key="6">
    <source>
        <dbReference type="Pfam" id="PF08281"/>
    </source>
</evidence>
<dbReference type="SUPFAM" id="SSF88659">
    <property type="entry name" value="Sigma3 and sigma4 domains of RNA polymerase sigma factors"/>
    <property type="match status" value="1"/>
</dbReference>
<dbReference type="InterPro" id="IPR039425">
    <property type="entry name" value="RNA_pol_sigma-70-like"/>
</dbReference>
<evidence type="ECO:0000256" key="4">
    <source>
        <dbReference type="ARBA" id="ARBA00023163"/>
    </source>
</evidence>
<organism evidence="7 8">
    <name type="scientific">Kushneria phyllosphaerae</name>
    <dbReference type="NCBI Taxonomy" id="2100822"/>
    <lineage>
        <taxon>Bacteria</taxon>
        <taxon>Pseudomonadati</taxon>
        <taxon>Pseudomonadota</taxon>
        <taxon>Gammaproteobacteria</taxon>
        <taxon>Oceanospirillales</taxon>
        <taxon>Halomonadaceae</taxon>
        <taxon>Kushneria</taxon>
    </lineage>
</organism>
<dbReference type="Proteomes" id="UP000244934">
    <property type="component" value="Unassembled WGS sequence"/>
</dbReference>
<gene>
    <name evidence="7" type="primary">sigK</name>
    <name evidence="7" type="ORF">KSP9073_00414</name>
</gene>
<keyword evidence="3" id="KW-0731">Sigma factor</keyword>
<protein>
    <submittedName>
        <fullName evidence="7">ECF RNA polymerase sigma factor SigK</fullName>
    </submittedName>
</protein>
<dbReference type="InterPro" id="IPR007627">
    <property type="entry name" value="RNA_pol_sigma70_r2"/>
</dbReference>
<name>A0A2R8CI33_9GAMM</name>
<dbReference type="EMBL" id="ONZI01000001">
    <property type="protein sequence ID" value="SPJ32414.1"/>
    <property type="molecule type" value="Genomic_DNA"/>
</dbReference>
<accession>A0A2R8CI33</accession>
<dbReference type="Gene3D" id="1.10.1740.10">
    <property type="match status" value="1"/>
</dbReference>
<evidence type="ECO:0000256" key="3">
    <source>
        <dbReference type="ARBA" id="ARBA00023082"/>
    </source>
</evidence>
<feature type="domain" description="RNA polymerase sigma factor 70 region 4 type 2" evidence="6">
    <location>
        <begin position="139"/>
        <end position="187"/>
    </location>
</feature>
<dbReference type="InterPro" id="IPR013324">
    <property type="entry name" value="RNA_pol_sigma_r3/r4-like"/>
</dbReference>
<dbReference type="PANTHER" id="PTHR43133:SF62">
    <property type="entry name" value="RNA POLYMERASE SIGMA FACTOR SIGZ"/>
    <property type="match status" value="1"/>
</dbReference>
<keyword evidence="4" id="KW-0804">Transcription</keyword>
<dbReference type="Pfam" id="PF04542">
    <property type="entry name" value="Sigma70_r2"/>
    <property type="match status" value="1"/>
</dbReference>
<proteinExistence type="inferred from homology"/>
<dbReference type="InterPro" id="IPR014284">
    <property type="entry name" value="RNA_pol_sigma-70_dom"/>
</dbReference>
<dbReference type="InterPro" id="IPR013325">
    <property type="entry name" value="RNA_pol_sigma_r2"/>
</dbReference>
<dbReference type="Gene3D" id="1.10.10.10">
    <property type="entry name" value="Winged helix-like DNA-binding domain superfamily/Winged helix DNA-binding domain"/>
    <property type="match status" value="1"/>
</dbReference>
<dbReference type="PANTHER" id="PTHR43133">
    <property type="entry name" value="RNA POLYMERASE ECF-TYPE SIGMA FACTO"/>
    <property type="match status" value="1"/>
</dbReference>
<evidence type="ECO:0000259" key="5">
    <source>
        <dbReference type="Pfam" id="PF04542"/>
    </source>
</evidence>
<evidence type="ECO:0000256" key="2">
    <source>
        <dbReference type="ARBA" id="ARBA00023015"/>
    </source>
</evidence>
<dbReference type="AlphaFoldDB" id="A0A2R8CI33"/>
<dbReference type="Pfam" id="PF08281">
    <property type="entry name" value="Sigma70_r4_2"/>
    <property type="match status" value="1"/>
</dbReference>
<keyword evidence="2" id="KW-0805">Transcription regulation</keyword>
<dbReference type="GO" id="GO:0016987">
    <property type="term" value="F:sigma factor activity"/>
    <property type="evidence" value="ECO:0007669"/>
    <property type="project" value="UniProtKB-KW"/>
</dbReference>
<evidence type="ECO:0000256" key="1">
    <source>
        <dbReference type="ARBA" id="ARBA00010641"/>
    </source>
</evidence>
<evidence type="ECO:0000313" key="8">
    <source>
        <dbReference type="Proteomes" id="UP000244934"/>
    </source>
</evidence>
<feature type="domain" description="RNA polymerase sigma-70 region 2" evidence="5">
    <location>
        <begin position="43"/>
        <end position="104"/>
    </location>
</feature>
<dbReference type="GO" id="GO:0006352">
    <property type="term" value="P:DNA-templated transcription initiation"/>
    <property type="evidence" value="ECO:0007669"/>
    <property type="project" value="InterPro"/>
</dbReference>
<reference evidence="8" key="1">
    <citation type="submission" date="2018-03" db="EMBL/GenBank/DDBJ databases">
        <authorList>
            <person name="Navarro De La Torre S."/>
        </authorList>
    </citation>
    <scope>NUCLEOTIDE SEQUENCE [LARGE SCALE GENOMIC DNA]</scope>
    <source>
        <strain evidence="8">EAod3</strain>
    </source>
</reference>
<keyword evidence="8" id="KW-1185">Reference proteome</keyword>
<dbReference type="NCBIfam" id="TIGR02937">
    <property type="entry name" value="sigma70-ECF"/>
    <property type="match status" value="1"/>
</dbReference>
<dbReference type="SUPFAM" id="SSF88946">
    <property type="entry name" value="Sigma2 domain of RNA polymerase sigma factors"/>
    <property type="match status" value="1"/>
</dbReference>
<comment type="similarity">
    <text evidence="1">Belongs to the sigma-70 factor family. ECF subfamily.</text>
</comment>
<sequence length="195" mass="22045">MSGLDARNARVTDHHHDHGRLLVACAEGDQGALQTLYQLEGACLLGVVQRIVHDRAVAEDIIHDAFVNIWTRSHTFDAGRGSGRTWMFSVARHLALNHVRRQGREVTVNDDHAERLEAERSLDAGTAMEDTFDWQGRGDLDRCLSALEPERRNCLFHAYVDGYSHSEIAERLDRPLGTVKAWIKRSLHTLRECLS</sequence>